<comment type="similarity">
    <text evidence="1">Belongs to the Gfa family.</text>
</comment>
<dbReference type="RefSeq" id="WP_054064288.1">
    <property type="nucleotide sequence ID" value="NZ_JSYZ01000023.1"/>
</dbReference>
<comment type="caution">
    <text evidence="6">The sequence shown here is derived from an EMBL/GenBank/DDBJ whole genome shotgun (WGS) entry which is preliminary data.</text>
</comment>
<dbReference type="Pfam" id="PF04828">
    <property type="entry name" value="GFA"/>
    <property type="match status" value="1"/>
</dbReference>
<dbReference type="OrthoDB" id="7765631at2"/>
<reference evidence="6 7" key="1">
    <citation type="journal article" date="2015" name="PLoS ONE">
        <title>Rice-Infecting Pseudomonas Genomes Are Highly Accessorized and Harbor Multiple Putative Virulence Mechanisms to Cause Sheath Brown Rot.</title>
        <authorList>
            <person name="Quibod I.L."/>
            <person name="Grande G."/>
            <person name="Oreiro E.G."/>
            <person name="Borja F.N."/>
            <person name="Dossa G.S."/>
            <person name="Mauleon R."/>
            <person name="Cruz C.V."/>
            <person name="Oliva R."/>
        </authorList>
    </citation>
    <scope>NUCLEOTIDE SEQUENCE [LARGE SCALE GENOMIC DNA]</scope>
    <source>
        <strain evidence="6 7">IRRI 6609</strain>
    </source>
</reference>
<name>A0A0M9GCW9_9PSED</name>
<evidence type="ECO:0000313" key="6">
    <source>
        <dbReference type="EMBL" id="KPA88104.1"/>
    </source>
</evidence>
<dbReference type="SUPFAM" id="SSF51316">
    <property type="entry name" value="Mss4-like"/>
    <property type="match status" value="1"/>
</dbReference>
<feature type="domain" description="CENP-V/GFA" evidence="5">
    <location>
        <begin position="8"/>
        <end position="111"/>
    </location>
</feature>
<dbReference type="PANTHER" id="PTHR33337">
    <property type="entry name" value="GFA DOMAIN-CONTAINING PROTEIN"/>
    <property type="match status" value="1"/>
</dbReference>
<dbReference type="InterPro" id="IPR011057">
    <property type="entry name" value="Mss4-like_sf"/>
</dbReference>
<keyword evidence="2" id="KW-0479">Metal-binding</keyword>
<sequence length="160" mass="17570">MSIDDFCATGSCRCGQVTFEVRSQPVMTSACHCVGCQKMSGSAFSLTALFPAEAFSITQGSPMIGGMHGPTRHFFCRHCLSWLFTRPDGSDAFVGVRSSLLDKPERYAPYMETWTREKLPWTSTGAKVGYEAFPDPQDYPALMAAFAATVSGAESQRRER</sequence>
<dbReference type="PATRIC" id="fig|50340.43.peg.3043"/>
<evidence type="ECO:0000256" key="3">
    <source>
        <dbReference type="ARBA" id="ARBA00022833"/>
    </source>
</evidence>
<organism evidence="6 7">
    <name type="scientific">Pseudomonas asplenii</name>
    <dbReference type="NCBI Taxonomy" id="53407"/>
    <lineage>
        <taxon>Bacteria</taxon>
        <taxon>Pseudomonadati</taxon>
        <taxon>Pseudomonadota</taxon>
        <taxon>Gammaproteobacteria</taxon>
        <taxon>Pseudomonadales</taxon>
        <taxon>Pseudomonadaceae</taxon>
        <taxon>Pseudomonas</taxon>
    </lineage>
</organism>
<dbReference type="GO" id="GO:0046872">
    <property type="term" value="F:metal ion binding"/>
    <property type="evidence" value="ECO:0007669"/>
    <property type="project" value="UniProtKB-KW"/>
</dbReference>
<evidence type="ECO:0000313" key="7">
    <source>
        <dbReference type="Proteomes" id="UP000037931"/>
    </source>
</evidence>
<dbReference type="Gene3D" id="3.90.1590.10">
    <property type="entry name" value="glutathione-dependent formaldehyde- activating enzyme (gfa)"/>
    <property type="match status" value="1"/>
</dbReference>
<dbReference type="STRING" id="50340.PF66_05336"/>
<dbReference type="InterPro" id="IPR006913">
    <property type="entry name" value="CENP-V/GFA"/>
</dbReference>
<evidence type="ECO:0000259" key="5">
    <source>
        <dbReference type="PROSITE" id="PS51891"/>
    </source>
</evidence>
<keyword evidence="7" id="KW-1185">Reference proteome</keyword>
<dbReference type="EMBL" id="JSYZ01000023">
    <property type="protein sequence ID" value="KPA88104.1"/>
    <property type="molecule type" value="Genomic_DNA"/>
</dbReference>
<evidence type="ECO:0000256" key="1">
    <source>
        <dbReference type="ARBA" id="ARBA00005495"/>
    </source>
</evidence>
<dbReference type="Proteomes" id="UP000037931">
    <property type="component" value="Unassembled WGS sequence"/>
</dbReference>
<proteinExistence type="inferred from homology"/>
<dbReference type="AlphaFoldDB" id="A0A0M9GCW9"/>
<dbReference type="GO" id="GO:0016846">
    <property type="term" value="F:carbon-sulfur lyase activity"/>
    <property type="evidence" value="ECO:0007669"/>
    <property type="project" value="InterPro"/>
</dbReference>
<gene>
    <name evidence="6" type="ORF">PF66_05336</name>
</gene>
<keyword evidence="4" id="KW-0456">Lyase</keyword>
<accession>A0A0M9GCW9</accession>
<dbReference type="PROSITE" id="PS51891">
    <property type="entry name" value="CENP_V_GFA"/>
    <property type="match status" value="1"/>
</dbReference>
<keyword evidence="3" id="KW-0862">Zinc</keyword>
<dbReference type="PANTHER" id="PTHR33337:SF40">
    <property type="entry name" value="CENP-V_GFA DOMAIN-CONTAINING PROTEIN-RELATED"/>
    <property type="match status" value="1"/>
</dbReference>
<evidence type="ECO:0000256" key="4">
    <source>
        <dbReference type="ARBA" id="ARBA00023239"/>
    </source>
</evidence>
<evidence type="ECO:0000256" key="2">
    <source>
        <dbReference type="ARBA" id="ARBA00022723"/>
    </source>
</evidence>
<protein>
    <recommendedName>
        <fullName evidence="5">CENP-V/GFA domain-containing protein</fullName>
    </recommendedName>
</protein>